<evidence type="ECO:0000313" key="3">
    <source>
        <dbReference type="EMBL" id="SEA16311.1"/>
    </source>
</evidence>
<protein>
    <submittedName>
        <fullName evidence="3">Transglycosylase SLT domain-containing protein</fullName>
    </submittedName>
</protein>
<reference evidence="3 4" key="1">
    <citation type="submission" date="2016-10" db="EMBL/GenBank/DDBJ databases">
        <authorList>
            <person name="de Groot N.N."/>
        </authorList>
    </citation>
    <scope>NUCLEOTIDE SEQUENCE [LARGE SCALE GENOMIC DNA]</scope>
    <source>
        <strain evidence="3 4">DSM 19033</strain>
    </source>
</reference>
<dbReference type="InterPro" id="IPR008258">
    <property type="entry name" value="Transglycosylase_SLT_dom_1"/>
</dbReference>
<dbReference type="Gene3D" id="1.10.530.10">
    <property type="match status" value="1"/>
</dbReference>
<dbReference type="PANTHER" id="PTHR37423">
    <property type="entry name" value="SOLUBLE LYTIC MUREIN TRANSGLYCOSYLASE-RELATED"/>
    <property type="match status" value="1"/>
</dbReference>
<gene>
    <name evidence="3" type="ORF">SAMN05443550_102164</name>
</gene>
<dbReference type="Proteomes" id="UP000198850">
    <property type="component" value="Unassembled WGS sequence"/>
</dbReference>
<evidence type="ECO:0000256" key="1">
    <source>
        <dbReference type="ARBA" id="ARBA00007734"/>
    </source>
</evidence>
<dbReference type="STRING" id="425514.SAMN05443550_102164"/>
<proteinExistence type="inferred from homology"/>
<dbReference type="EMBL" id="FNRA01000002">
    <property type="protein sequence ID" value="SEA16311.1"/>
    <property type="molecule type" value="Genomic_DNA"/>
</dbReference>
<evidence type="ECO:0000259" key="2">
    <source>
        <dbReference type="Pfam" id="PF01464"/>
    </source>
</evidence>
<dbReference type="CDD" id="cd16894">
    <property type="entry name" value="MltD-like"/>
    <property type="match status" value="1"/>
</dbReference>
<dbReference type="SUPFAM" id="SSF53955">
    <property type="entry name" value="Lysozyme-like"/>
    <property type="match status" value="1"/>
</dbReference>
<dbReference type="InterPro" id="IPR023346">
    <property type="entry name" value="Lysozyme-like_dom_sf"/>
</dbReference>
<comment type="similarity">
    <text evidence="1">Belongs to the transglycosylase Slt family.</text>
</comment>
<accession>A0A1H3YYT1</accession>
<organism evidence="3 4">
    <name type="scientific">Pedobacter hartonius</name>
    <dbReference type="NCBI Taxonomy" id="425514"/>
    <lineage>
        <taxon>Bacteria</taxon>
        <taxon>Pseudomonadati</taxon>
        <taxon>Bacteroidota</taxon>
        <taxon>Sphingobacteriia</taxon>
        <taxon>Sphingobacteriales</taxon>
        <taxon>Sphingobacteriaceae</taxon>
        <taxon>Pedobacter</taxon>
    </lineage>
</organism>
<dbReference type="AlphaFoldDB" id="A0A1H3YYT1"/>
<feature type="domain" description="Transglycosylase SLT" evidence="2">
    <location>
        <begin position="122"/>
        <end position="216"/>
    </location>
</feature>
<keyword evidence="4" id="KW-1185">Reference proteome</keyword>
<sequence>MIKKHIITCSVILGLLVMAKVFAYYMPQAAKSQKKEVNTTVKNTIIPTIPTIKKEPASLMAQLNFAEESLPLGDRKVERKMKKVLAAHNYSSLQTNRLHHLAAEWFPVIEPILAAYGIPDDFKYVPLVESGIQGGTSPKGANGFWQFMPGTARSYGLKVNSKIDERKNLRKSTIAACKYIKELYGIFDSWTLVAAAYNVGDNHMKKQIHRQSQDNYFKMKLNRETGGYVYKLISMKQILRDPARYGFHAPKRVLAMNTNRE</sequence>
<dbReference type="Pfam" id="PF01464">
    <property type="entry name" value="SLT"/>
    <property type="match status" value="1"/>
</dbReference>
<evidence type="ECO:0000313" key="4">
    <source>
        <dbReference type="Proteomes" id="UP000198850"/>
    </source>
</evidence>
<dbReference type="PANTHER" id="PTHR37423:SF2">
    <property type="entry name" value="MEMBRANE-BOUND LYTIC MUREIN TRANSGLYCOSYLASE C"/>
    <property type="match status" value="1"/>
</dbReference>
<name>A0A1H3YYT1_9SPHI</name>